<evidence type="ECO:0000256" key="2">
    <source>
        <dbReference type="ARBA" id="ARBA00022737"/>
    </source>
</evidence>
<name>A0AAU9VKB0_9CNID</name>
<dbReference type="InterPro" id="IPR016187">
    <property type="entry name" value="CTDL_fold"/>
</dbReference>
<keyword evidence="1 4" id="KW-0245">EGF-like domain</keyword>
<feature type="domain" description="C-type lectin" evidence="6">
    <location>
        <begin position="99"/>
        <end position="215"/>
    </location>
</feature>
<dbReference type="Gene3D" id="3.10.100.10">
    <property type="entry name" value="Mannose-Binding Protein A, subunit A"/>
    <property type="match status" value="1"/>
</dbReference>
<dbReference type="InterPro" id="IPR050111">
    <property type="entry name" value="C-type_lectin/snaclec_domain"/>
</dbReference>
<dbReference type="CDD" id="cd00054">
    <property type="entry name" value="EGF_CA"/>
    <property type="match status" value="1"/>
</dbReference>
<organism evidence="7 8">
    <name type="scientific">Pocillopora meandrina</name>
    <dbReference type="NCBI Taxonomy" id="46732"/>
    <lineage>
        <taxon>Eukaryota</taxon>
        <taxon>Metazoa</taxon>
        <taxon>Cnidaria</taxon>
        <taxon>Anthozoa</taxon>
        <taxon>Hexacorallia</taxon>
        <taxon>Scleractinia</taxon>
        <taxon>Astrocoeniina</taxon>
        <taxon>Pocilloporidae</taxon>
        <taxon>Pocillopora</taxon>
    </lineage>
</organism>
<keyword evidence="8" id="KW-1185">Reference proteome</keyword>
<evidence type="ECO:0000259" key="5">
    <source>
        <dbReference type="PROSITE" id="PS50026"/>
    </source>
</evidence>
<dbReference type="PANTHER" id="PTHR22803">
    <property type="entry name" value="MANNOSE, PHOSPHOLIPASE, LECTIN RECEPTOR RELATED"/>
    <property type="match status" value="1"/>
</dbReference>
<evidence type="ECO:0000313" key="7">
    <source>
        <dbReference type="EMBL" id="CAH3031990.1"/>
    </source>
</evidence>
<evidence type="ECO:0000256" key="3">
    <source>
        <dbReference type="ARBA" id="ARBA00023157"/>
    </source>
</evidence>
<dbReference type="PROSITE" id="PS50026">
    <property type="entry name" value="EGF_3"/>
    <property type="match status" value="1"/>
</dbReference>
<feature type="domain" description="EGF-like" evidence="5">
    <location>
        <begin position="51"/>
        <end position="89"/>
    </location>
</feature>
<dbReference type="SMART" id="SM00181">
    <property type="entry name" value="EGF"/>
    <property type="match status" value="1"/>
</dbReference>
<evidence type="ECO:0000313" key="8">
    <source>
        <dbReference type="Proteomes" id="UP001159428"/>
    </source>
</evidence>
<dbReference type="PROSITE" id="PS00022">
    <property type="entry name" value="EGF_1"/>
    <property type="match status" value="1"/>
</dbReference>
<dbReference type="Pfam" id="PF00059">
    <property type="entry name" value="Lectin_C"/>
    <property type="match status" value="1"/>
</dbReference>
<feature type="disulfide bond" evidence="4">
    <location>
        <begin position="60"/>
        <end position="77"/>
    </location>
</feature>
<keyword evidence="3 4" id="KW-1015">Disulfide bond</keyword>
<dbReference type="InterPro" id="IPR000742">
    <property type="entry name" value="EGF"/>
</dbReference>
<dbReference type="PROSITE" id="PS00615">
    <property type="entry name" value="C_TYPE_LECTIN_1"/>
    <property type="match status" value="1"/>
</dbReference>
<reference evidence="7 8" key="1">
    <citation type="submission" date="2022-05" db="EMBL/GenBank/DDBJ databases">
        <authorList>
            <consortium name="Genoscope - CEA"/>
            <person name="William W."/>
        </authorList>
    </citation>
    <scope>NUCLEOTIDE SEQUENCE [LARGE SCALE GENOMIC DNA]</scope>
</reference>
<sequence length="216" mass="24452">MKCFNTPSCTSLNMASAEDEDNTLWCELLFDDIFNNSQNLKQNSTSRHVTKWSPCINAPCQNGGSCVPNYNDDSYRCLCRIGFDGDNCQIGCRVNWTLSNNHCYKYFQDQLRGYSEAKAQCETFGASLATIHSKEENDYLWSLFSQSGHNVWVGGNDEAVDGSWVWEDGMAWGGFTLWDSVEPNGGSSENCLEILNKNGKWNDNPCTQLRYYICKN</sequence>
<evidence type="ECO:0000256" key="1">
    <source>
        <dbReference type="ARBA" id="ARBA00022536"/>
    </source>
</evidence>
<protein>
    <submittedName>
        <fullName evidence="7">Uncharacterized protein</fullName>
    </submittedName>
</protein>
<dbReference type="Gene3D" id="2.10.25.10">
    <property type="entry name" value="Laminin"/>
    <property type="match status" value="1"/>
</dbReference>
<dbReference type="Proteomes" id="UP001159428">
    <property type="component" value="Unassembled WGS sequence"/>
</dbReference>
<dbReference type="PROSITE" id="PS50041">
    <property type="entry name" value="C_TYPE_LECTIN_2"/>
    <property type="match status" value="1"/>
</dbReference>
<dbReference type="InterPro" id="IPR001304">
    <property type="entry name" value="C-type_lectin-like"/>
</dbReference>
<dbReference type="EMBL" id="CALNXJ010000001">
    <property type="protein sequence ID" value="CAH3031990.1"/>
    <property type="molecule type" value="Genomic_DNA"/>
</dbReference>
<gene>
    <name evidence="7" type="ORF">PMEA_00000831</name>
</gene>
<dbReference type="AlphaFoldDB" id="A0AAU9VKB0"/>
<accession>A0AAU9VKB0</accession>
<dbReference type="CDD" id="cd00037">
    <property type="entry name" value="CLECT"/>
    <property type="match status" value="1"/>
</dbReference>
<keyword evidence="2" id="KW-0677">Repeat</keyword>
<dbReference type="SMART" id="SM00034">
    <property type="entry name" value="CLECT"/>
    <property type="match status" value="1"/>
</dbReference>
<dbReference type="InterPro" id="IPR016186">
    <property type="entry name" value="C-type_lectin-like/link_sf"/>
</dbReference>
<comment type="caution">
    <text evidence="7">The sequence shown here is derived from an EMBL/GenBank/DDBJ whole genome shotgun (WGS) entry which is preliminary data.</text>
</comment>
<dbReference type="InterPro" id="IPR018378">
    <property type="entry name" value="C-type_lectin_CS"/>
</dbReference>
<dbReference type="FunFam" id="2.10.25.10:FF:000095">
    <property type="entry name" value="Notch, isoform B"/>
    <property type="match status" value="1"/>
</dbReference>
<comment type="caution">
    <text evidence="4">Lacks conserved residue(s) required for the propagation of feature annotation.</text>
</comment>
<dbReference type="SUPFAM" id="SSF57196">
    <property type="entry name" value="EGF/Laminin"/>
    <property type="match status" value="1"/>
</dbReference>
<feature type="disulfide bond" evidence="4">
    <location>
        <begin position="79"/>
        <end position="88"/>
    </location>
</feature>
<dbReference type="SUPFAM" id="SSF56436">
    <property type="entry name" value="C-type lectin-like"/>
    <property type="match status" value="1"/>
</dbReference>
<evidence type="ECO:0000259" key="6">
    <source>
        <dbReference type="PROSITE" id="PS50041"/>
    </source>
</evidence>
<proteinExistence type="predicted"/>
<evidence type="ECO:0000256" key="4">
    <source>
        <dbReference type="PROSITE-ProRule" id="PRU00076"/>
    </source>
</evidence>
<dbReference type="Pfam" id="PF00008">
    <property type="entry name" value="EGF"/>
    <property type="match status" value="1"/>
</dbReference>